<evidence type="ECO:0000313" key="1">
    <source>
        <dbReference type="EMBL" id="VDN42703.1"/>
    </source>
</evidence>
<accession>A0A3P7NYF7</accession>
<dbReference type="InterPro" id="IPR023299">
    <property type="entry name" value="ATPase_P-typ_cyto_dom_N"/>
</dbReference>
<gene>
    <name evidence="1" type="ORF">DILT_LOCUS18889</name>
</gene>
<dbReference type="GO" id="GO:0000166">
    <property type="term" value="F:nucleotide binding"/>
    <property type="evidence" value="ECO:0007669"/>
    <property type="project" value="InterPro"/>
</dbReference>
<dbReference type="OrthoDB" id="432719at2759"/>
<name>A0A3P7NYF7_DIBLA</name>
<evidence type="ECO:0000313" key="2">
    <source>
        <dbReference type="Proteomes" id="UP000281553"/>
    </source>
</evidence>
<organism evidence="1 2">
    <name type="scientific">Dibothriocephalus latus</name>
    <name type="common">Fish tapeworm</name>
    <name type="synonym">Diphyllobothrium latum</name>
    <dbReference type="NCBI Taxonomy" id="60516"/>
    <lineage>
        <taxon>Eukaryota</taxon>
        <taxon>Metazoa</taxon>
        <taxon>Spiralia</taxon>
        <taxon>Lophotrochozoa</taxon>
        <taxon>Platyhelminthes</taxon>
        <taxon>Cestoda</taxon>
        <taxon>Eucestoda</taxon>
        <taxon>Diphyllobothriidea</taxon>
        <taxon>Diphyllobothriidae</taxon>
        <taxon>Dibothriocephalus</taxon>
    </lineage>
</organism>
<dbReference type="SUPFAM" id="SSF81660">
    <property type="entry name" value="Metal cation-transporting ATPase, ATP-binding domain N"/>
    <property type="match status" value="1"/>
</dbReference>
<reference evidence="1 2" key="1">
    <citation type="submission" date="2018-11" db="EMBL/GenBank/DDBJ databases">
        <authorList>
            <consortium name="Pathogen Informatics"/>
        </authorList>
    </citation>
    <scope>NUCLEOTIDE SEQUENCE [LARGE SCALE GENOMIC DNA]</scope>
</reference>
<dbReference type="AlphaFoldDB" id="A0A3P7NYF7"/>
<protein>
    <submittedName>
        <fullName evidence="1">Uncharacterized protein</fullName>
    </submittedName>
</protein>
<proteinExistence type="predicted"/>
<sequence length="166" mass="18428">MHPANCTLQDGVECIVHWYVCLDIRIHFRLFWNPLKQWKEHVTPCNQACVELPPELLINSSPDSTPSAVHSPLARPSISPSRLLYMVASAESTTQHPIASAIVRMLRTIQSASTSEEATWVSEFAKETHPRKKALVGSVINRAAPNYVLDSLSGAFSLPVYKTAHI</sequence>
<dbReference type="Gene3D" id="3.40.1110.10">
    <property type="entry name" value="Calcium-transporting ATPase, cytoplasmic domain N"/>
    <property type="match status" value="1"/>
</dbReference>
<keyword evidence="2" id="KW-1185">Reference proteome</keyword>
<dbReference type="EMBL" id="UYRU01105407">
    <property type="protein sequence ID" value="VDN42703.1"/>
    <property type="molecule type" value="Genomic_DNA"/>
</dbReference>
<dbReference type="Proteomes" id="UP000281553">
    <property type="component" value="Unassembled WGS sequence"/>
</dbReference>